<dbReference type="CDD" id="cd02440">
    <property type="entry name" value="AdoMet_MTases"/>
    <property type="match status" value="1"/>
</dbReference>
<keyword evidence="1" id="KW-0489">Methyltransferase</keyword>
<keyword evidence="2" id="KW-0808">Transferase</keyword>
<evidence type="ECO:0000313" key="5">
    <source>
        <dbReference type="EMBL" id="GAA0440706.1"/>
    </source>
</evidence>
<protein>
    <recommendedName>
        <fullName evidence="7">Methyltransferase type 11</fullName>
    </recommendedName>
</protein>
<name>A0ABN0Z9V7_9ACTN</name>
<dbReference type="PANTHER" id="PTHR43464">
    <property type="entry name" value="METHYLTRANSFERASE"/>
    <property type="match status" value="1"/>
</dbReference>
<keyword evidence="3" id="KW-0949">S-adenosyl-L-methionine</keyword>
<sequence length="217" mass="23650">MRTPQERLGPWETAGTATTDSHPFDPAVLRAQLAPGARILDLGCGRGRRVAALVSLGYAAEGVDGSRTPVEHGRREHPGVRLTHCPGLPLPFEAGRFAAALLFGVLTRIPEDAGQRAVLGESARLVRPGGLLHLSDVPLQTDPRARARYAAYEDEFGAYGVFRTEDGAVVRHHEPERLRRLLRMHGFAVTEERSVTVGALHGHSVRRVQLIARRESA</sequence>
<accession>A0ABN0Z9V7</accession>
<keyword evidence="6" id="KW-1185">Reference proteome</keyword>
<dbReference type="SUPFAM" id="SSF53335">
    <property type="entry name" value="S-adenosyl-L-methionine-dependent methyltransferases"/>
    <property type="match status" value="1"/>
</dbReference>
<evidence type="ECO:0000256" key="2">
    <source>
        <dbReference type="ARBA" id="ARBA00022679"/>
    </source>
</evidence>
<comment type="caution">
    <text evidence="5">The sequence shown here is derived from an EMBL/GenBank/DDBJ whole genome shotgun (WGS) entry which is preliminary data.</text>
</comment>
<dbReference type="PANTHER" id="PTHR43464:SF19">
    <property type="entry name" value="UBIQUINONE BIOSYNTHESIS O-METHYLTRANSFERASE, MITOCHONDRIAL"/>
    <property type="match status" value="1"/>
</dbReference>
<dbReference type="Proteomes" id="UP001500909">
    <property type="component" value="Unassembled WGS sequence"/>
</dbReference>
<dbReference type="Pfam" id="PF13489">
    <property type="entry name" value="Methyltransf_23"/>
    <property type="match status" value="1"/>
</dbReference>
<feature type="region of interest" description="Disordered" evidence="4">
    <location>
        <begin position="1"/>
        <end position="23"/>
    </location>
</feature>
<evidence type="ECO:0000256" key="4">
    <source>
        <dbReference type="SAM" id="MobiDB-lite"/>
    </source>
</evidence>
<organism evidence="5 6">
    <name type="scientific">Streptomyces olivaceiscleroticus</name>
    <dbReference type="NCBI Taxonomy" id="68245"/>
    <lineage>
        <taxon>Bacteria</taxon>
        <taxon>Bacillati</taxon>
        <taxon>Actinomycetota</taxon>
        <taxon>Actinomycetes</taxon>
        <taxon>Kitasatosporales</taxon>
        <taxon>Streptomycetaceae</taxon>
        <taxon>Streptomyces</taxon>
    </lineage>
</organism>
<evidence type="ECO:0008006" key="7">
    <source>
        <dbReference type="Google" id="ProtNLM"/>
    </source>
</evidence>
<evidence type="ECO:0000256" key="1">
    <source>
        <dbReference type="ARBA" id="ARBA00022603"/>
    </source>
</evidence>
<dbReference type="RefSeq" id="WP_346092146.1">
    <property type="nucleotide sequence ID" value="NZ_BAAABY010000001.1"/>
</dbReference>
<proteinExistence type="predicted"/>
<dbReference type="Gene3D" id="3.40.50.150">
    <property type="entry name" value="Vaccinia Virus protein VP39"/>
    <property type="match status" value="1"/>
</dbReference>
<evidence type="ECO:0000313" key="6">
    <source>
        <dbReference type="Proteomes" id="UP001500909"/>
    </source>
</evidence>
<dbReference type="EMBL" id="BAAABY010000001">
    <property type="protein sequence ID" value="GAA0440706.1"/>
    <property type="molecule type" value="Genomic_DNA"/>
</dbReference>
<evidence type="ECO:0000256" key="3">
    <source>
        <dbReference type="ARBA" id="ARBA00022691"/>
    </source>
</evidence>
<reference evidence="5 6" key="1">
    <citation type="journal article" date="2019" name="Int. J. Syst. Evol. Microbiol.">
        <title>The Global Catalogue of Microorganisms (GCM) 10K type strain sequencing project: providing services to taxonomists for standard genome sequencing and annotation.</title>
        <authorList>
            <consortium name="The Broad Institute Genomics Platform"/>
            <consortium name="The Broad Institute Genome Sequencing Center for Infectious Disease"/>
            <person name="Wu L."/>
            <person name="Ma J."/>
        </authorList>
    </citation>
    <scope>NUCLEOTIDE SEQUENCE [LARGE SCALE GENOMIC DNA]</scope>
    <source>
        <strain evidence="5 6">JCM 4805</strain>
    </source>
</reference>
<gene>
    <name evidence="5" type="ORF">GCM10010361_00800</name>
</gene>
<dbReference type="InterPro" id="IPR029063">
    <property type="entry name" value="SAM-dependent_MTases_sf"/>
</dbReference>